<dbReference type="Proteomes" id="UP001208689">
    <property type="component" value="Chromosome"/>
</dbReference>
<dbReference type="SMART" id="SM00829">
    <property type="entry name" value="PKS_ER"/>
    <property type="match status" value="1"/>
</dbReference>
<dbReference type="Pfam" id="PF13602">
    <property type="entry name" value="ADH_zinc_N_2"/>
    <property type="match status" value="1"/>
</dbReference>
<dbReference type="InterPro" id="IPR050700">
    <property type="entry name" value="YIM1/Zinc_Alcohol_DH_Fams"/>
</dbReference>
<dbReference type="SUPFAM" id="SSF50129">
    <property type="entry name" value="GroES-like"/>
    <property type="match status" value="1"/>
</dbReference>
<reference evidence="2" key="1">
    <citation type="submission" date="2022-09" db="EMBL/GenBank/DDBJ databases">
        <title>Actin cytoskeleton and complex cell architecture in an #Asgard archaeon.</title>
        <authorList>
            <person name="Ponce Toledo R.I."/>
            <person name="Schleper C."/>
            <person name="Rodrigues Oliveira T."/>
            <person name="Wollweber F."/>
            <person name="Xu J."/>
            <person name="Rittmann S."/>
            <person name="Klingl A."/>
            <person name="Pilhofer M."/>
        </authorList>
    </citation>
    <scope>NUCLEOTIDE SEQUENCE</scope>
    <source>
        <strain evidence="2">B-35</strain>
    </source>
</reference>
<dbReference type="Pfam" id="PF08240">
    <property type="entry name" value="ADH_N"/>
    <property type="match status" value="1"/>
</dbReference>
<evidence type="ECO:0000313" key="3">
    <source>
        <dbReference type="Proteomes" id="UP001208689"/>
    </source>
</evidence>
<feature type="domain" description="Enoyl reductase (ER)" evidence="1">
    <location>
        <begin position="20"/>
        <end position="334"/>
    </location>
</feature>
<evidence type="ECO:0000313" key="2">
    <source>
        <dbReference type="EMBL" id="UYP47165.1"/>
    </source>
</evidence>
<dbReference type="Gene3D" id="3.90.180.10">
    <property type="entry name" value="Medium-chain alcohol dehydrogenases, catalytic domain"/>
    <property type="match status" value="1"/>
</dbReference>
<gene>
    <name evidence="2" type="ORF">NEF87_003450</name>
</gene>
<dbReference type="PANTHER" id="PTHR11695:SF648">
    <property type="entry name" value="ZINC-BINDING OXIDOREDUCTASE"/>
    <property type="match status" value="1"/>
</dbReference>
<dbReference type="EC" id="1.1.1.1" evidence="2"/>
<dbReference type="CDD" id="cd08267">
    <property type="entry name" value="MDR1"/>
    <property type="match status" value="1"/>
</dbReference>
<organism evidence="2 3">
    <name type="scientific">Candidatus Lokiarchaeum ossiferum</name>
    <dbReference type="NCBI Taxonomy" id="2951803"/>
    <lineage>
        <taxon>Archaea</taxon>
        <taxon>Promethearchaeati</taxon>
        <taxon>Promethearchaeota</taxon>
        <taxon>Promethearchaeia</taxon>
        <taxon>Promethearchaeales</taxon>
        <taxon>Promethearchaeaceae</taxon>
        <taxon>Candidatus Lokiarchaeum</taxon>
    </lineage>
</organism>
<dbReference type="EMBL" id="CP104013">
    <property type="protein sequence ID" value="UYP47165.1"/>
    <property type="molecule type" value="Genomic_DNA"/>
</dbReference>
<keyword evidence="2" id="KW-0560">Oxidoreductase</keyword>
<name>A0ABY6HUR4_9ARCH</name>
<keyword evidence="3" id="KW-1185">Reference proteome</keyword>
<dbReference type="Gene3D" id="3.40.50.720">
    <property type="entry name" value="NAD(P)-binding Rossmann-like Domain"/>
    <property type="match status" value="1"/>
</dbReference>
<dbReference type="InterPro" id="IPR011032">
    <property type="entry name" value="GroES-like_sf"/>
</dbReference>
<dbReference type="InterPro" id="IPR036291">
    <property type="entry name" value="NAD(P)-bd_dom_sf"/>
</dbReference>
<dbReference type="PANTHER" id="PTHR11695">
    <property type="entry name" value="ALCOHOL DEHYDROGENASE RELATED"/>
    <property type="match status" value="1"/>
</dbReference>
<dbReference type="InterPro" id="IPR020843">
    <property type="entry name" value="ER"/>
</dbReference>
<protein>
    <submittedName>
        <fullName evidence="2">NAD-dependent alcohol dehydrogenase</fullName>
        <ecNumber evidence="2">1.1.1.1</ecNumber>
    </submittedName>
</protein>
<sequence>MNIIDKKTPKMKAIIWTKYGGPEGLQLQSIDKPIPKENEILIKIHATTVSAGDCEMRSLKLAMWMRPLIRLIIGVRKPKRIKILGQELAGEIEAVGKDVIQFKEGDLVMATNGFNFGGYAEYICIPDNRENAVIVKKPANMTFEEAAAIPLGGFNALHFIKQGKIQEGSKVLIIGAGGSIGTVGIQLAKYYGGEVTAIDSTEKLAMLKSIGADHVIDYTHENFTNLGKTYDVIFDIVGKNSFSKCIKSLAETGIYLFANPTLFRTIRAKRLSKKTRKRAIGGTVDYTSKDLVYLKDLVEAGKLKTVIDRTYALEDIIEAHKYVESGQKKGNVVIKIRK</sequence>
<dbReference type="SUPFAM" id="SSF51735">
    <property type="entry name" value="NAD(P)-binding Rossmann-fold domains"/>
    <property type="match status" value="1"/>
</dbReference>
<proteinExistence type="predicted"/>
<dbReference type="GO" id="GO:0004022">
    <property type="term" value="F:alcohol dehydrogenase (NAD+) activity"/>
    <property type="evidence" value="ECO:0007669"/>
    <property type="project" value="UniProtKB-EC"/>
</dbReference>
<evidence type="ECO:0000259" key="1">
    <source>
        <dbReference type="SMART" id="SM00829"/>
    </source>
</evidence>
<dbReference type="InterPro" id="IPR013154">
    <property type="entry name" value="ADH-like_N"/>
</dbReference>
<accession>A0ABY6HUR4</accession>